<sequence length="53" mass="5993">SSGNEQCPGALSERLDSECRLFSLEIYMPQRGSREPIFCQLSTFACQLQHQEA</sequence>
<evidence type="ECO:0000313" key="2">
    <source>
        <dbReference type="Proteomes" id="UP000029965"/>
    </source>
</evidence>
<reference evidence="1" key="3">
    <citation type="submission" date="2025-09" db="UniProtKB">
        <authorList>
            <consortium name="Ensembl"/>
        </authorList>
    </citation>
    <scope>IDENTIFICATION</scope>
</reference>
<dbReference type="AlphaFoldDB" id="A0A0D9S6P4"/>
<name>A0A0D9S6P4_CHLSB</name>
<reference evidence="1 2" key="1">
    <citation type="submission" date="2014-03" db="EMBL/GenBank/DDBJ databases">
        <authorList>
            <person name="Warren W."/>
            <person name="Wilson R.K."/>
        </authorList>
    </citation>
    <scope>NUCLEOTIDE SEQUENCE</scope>
</reference>
<protein>
    <submittedName>
        <fullName evidence="1">Uncharacterized protein</fullName>
    </submittedName>
</protein>
<evidence type="ECO:0000313" key="1">
    <source>
        <dbReference type="Ensembl" id="ENSCSAP00000016533.1"/>
    </source>
</evidence>
<organism evidence="1 2">
    <name type="scientific">Chlorocebus sabaeus</name>
    <name type="common">Green monkey</name>
    <name type="synonym">Simia sabaea</name>
    <dbReference type="NCBI Taxonomy" id="60711"/>
    <lineage>
        <taxon>Eukaryota</taxon>
        <taxon>Metazoa</taxon>
        <taxon>Chordata</taxon>
        <taxon>Craniata</taxon>
        <taxon>Vertebrata</taxon>
        <taxon>Euteleostomi</taxon>
        <taxon>Mammalia</taxon>
        <taxon>Eutheria</taxon>
        <taxon>Euarchontoglires</taxon>
        <taxon>Primates</taxon>
        <taxon>Haplorrhini</taxon>
        <taxon>Catarrhini</taxon>
        <taxon>Cercopithecidae</taxon>
        <taxon>Cercopithecinae</taxon>
        <taxon>Chlorocebus</taxon>
    </lineage>
</organism>
<dbReference type="Ensembl" id="ENSCSAT00000017040.1">
    <property type="protein sequence ID" value="ENSCSAP00000016533.1"/>
    <property type="gene ID" value="ENSCSAG00000001493.1"/>
</dbReference>
<accession>A0A0D9S6P4</accession>
<reference evidence="1" key="2">
    <citation type="submission" date="2025-08" db="UniProtKB">
        <authorList>
            <consortium name="Ensembl"/>
        </authorList>
    </citation>
    <scope>IDENTIFICATION</scope>
</reference>
<proteinExistence type="predicted"/>
<dbReference type="EMBL" id="AQIB01085882">
    <property type="status" value="NOT_ANNOTATED_CDS"/>
    <property type="molecule type" value="Genomic_DNA"/>
</dbReference>
<dbReference type="Proteomes" id="UP000029965">
    <property type="component" value="Chromosome 20"/>
</dbReference>
<dbReference type="Bgee" id="ENSCSAG00000001493">
    <property type="expression patterns" value="Expressed in blood and 1 other cell type or tissue"/>
</dbReference>
<keyword evidence="2" id="KW-1185">Reference proteome</keyword>